<evidence type="ECO:0000313" key="3">
    <source>
        <dbReference type="Proteomes" id="UP001168821"/>
    </source>
</evidence>
<evidence type="ECO:0000313" key="2">
    <source>
        <dbReference type="EMBL" id="KAJ3650785.1"/>
    </source>
</evidence>
<comment type="caution">
    <text evidence="2">The sequence shown here is derived from an EMBL/GenBank/DDBJ whole genome shotgun (WGS) entry which is preliminary data.</text>
</comment>
<sequence>MTSNFPPNNPITNLLPVDTAAKLKTIKTQRNYENFSLLNPPSPTNPCSSDNYTLPSPNPSQCALAPLSRRAFHPSSTSFGVSIRRAPKIIKVGQKCGEKFAANPGGKHEKDISAWSTPLFLI</sequence>
<keyword evidence="3" id="KW-1185">Reference proteome</keyword>
<name>A0AA38I863_9CUCU</name>
<evidence type="ECO:0000256" key="1">
    <source>
        <dbReference type="SAM" id="MobiDB-lite"/>
    </source>
</evidence>
<dbReference type="AlphaFoldDB" id="A0AA38I863"/>
<dbReference type="Proteomes" id="UP001168821">
    <property type="component" value="Unassembled WGS sequence"/>
</dbReference>
<proteinExistence type="predicted"/>
<feature type="region of interest" description="Disordered" evidence="1">
    <location>
        <begin position="34"/>
        <end position="55"/>
    </location>
</feature>
<dbReference type="EMBL" id="JALNTZ010000005">
    <property type="protein sequence ID" value="KAJ3650785.1"/>
    <property type="molecule type" value="Genomic_DNA"/>
</dbReference>
<reference evidence="2" key="1">
    <citation type="journal article" date="2023" name="G3 (Bethesda)">
        <title>Whole genome assemblies of Zophobas morio and Tenebrio molitor.</title>
        <authorList>
            <person name="Kaur S."/>
            <person name="Stinson S.A."/>
            <person name="diCenzo G.C."/>
        </authorList>
    </citation>
    <scope>NUCLEOTIDE SEQUENCE</scope>
    <source>
        <strain evidence="2">QUZm001</strain>
    </source>
</reference>
<accession>A0AA38I863</accession>
<protein>
    <submittedName>
        <fullName evidence="2">Uncharacterized protein</fullName>
    </submittedName>
</protein>
<organism evidence="2 3">
    <name type="scientific">Zophobas morio</name>
    <dbReference type="NCBI Taxonomy" id="2755281"/>
    <lineage>
        <taxon>Eukaryota</taxon>
        <taxon>Metazoa</taxon>
        <taxon>Ecdysozoa</taxon>
        <taxon>Arthropoda</taxon>
        <taxon>Hexapoda</taxon>
        <taxon>Insecta</taxon>
        <taxon>Pterygota</taxon>
        <taxon>Neoptera</taxon>
        <taxon>Endopterygota</taxon>
        <taxon>Coleoptera</taxon>
        <taxon>Polyphaga</taxon>
        <taxon>Cucujiformia</taxon>
        <taxon>Tenebrionidae</taxon>
        <taxon>Zophobas</taxon>
    </lineage>
</organism>
<gene>
    <name evidence="2" type="ORF">Zmor_016865</name>
</gene>